<dbReference type="HAMAP" id="MF_00048">
    <property type="entry name" value="UPF0102"/>
    <property type="match status" value="1"/>
</dbReference>
<dbReference type="SUPFAM" id="SSF52980">
    <property type="entry name" value="Restriction endonuclease-like"/>
    <property type="match status" value="1"/>
</dbReference>
<comment type="similarity">
    <text evidence="1 2">Belongs to the UPF0102 family.</text>
</comment>
<dbReference type="AlphaFoldDB" id="A0A2M7D8I5"/>
<dbReference type="PANTHER" id="PTHR34039">
    <property type="entry name" value="UPF0102 PROTEIN YRAN"/>
    <property type="match status" value="1"/>
</dbReference>
<dbReference type="CDD" id="cd20736">
    <property type="entry name" value="PoNe_Nuclease"/>
    <property type="match status" value="1"/>
</dbReference>
<dbReference type="PANTHER" id="PTHR34039:SF1">
    <property type="entry name" value="UPF0102 PROTEIN YRAN"/>
    <property type="match status" value="1"/>
</dbReference>
<dbReference type="Gene3D" id="3.40.1350.10">
    <property type="match status" value="1"/>
</dbReference>
<accession>A0A2M7D8I5</accession>
<dbReference type="Proteomes" id="UP000230304">
    <property type="component" value="Unassembled WGS sequence"/>
</dbReference>
<dbReference type="GO" id="GO:0003676">
    <property type="term" value="F:nucleic acid binding"/>
    <property type="evidence" value="ECO:0007669"/>
    <property type="project" value="InterPro"/>
</dbReference>
<dbReference type="InterPro" id="IPR011335">
    <property type="entry name" value="Restrct_endonuc-II-like"/>
</dbReference>
<gene>
    <name evidence="3" type="ORF">COS26_00660</name>
</gene>
<evidence type="ECO:0000256" key="2">
    <source>
        <dbReference type="HAMAP-Rule" id="MF_00048"/>
    </source>
</evidence>
<dbReference type="EMBL" id="PEUA01000014">
    <property type="protein sequence ID" value="PIV43366.1"/>
    <property type="molecule type" value="Genomic_DNA"/>
</dbReference>
<comment type="caution">
    <text evidence="3">The sequence shown here is derived from an EMBL/GenBank/DDBJ whole genome shotgun (WGS) entry which is preliminary data.</text>
</comment>
<reference evidence="4" key="1">
    <citation type="submission" date="2017-09" db="EMBL/GenBank/DDBJ databases">
        <title>Depth-based differentiation of microbial function through sediment-hosted aquifers and enrichment of novel symbionts in the deep terrestrial subsurface.</title>
        <authorList>
            <person name="Probst A.J."/>
            <person name="Ladd B."/>
            <person name="Jarett J.K."/>
            <person name="Geller-Mcgrath D.E."/>
            <person name="Sieber C.M.K."/>
            <person name="Emerson J.B."/>
            <person name="Anantharaman K."/>
            <person name="Thomas B.C."/>
            <person name="Malmstrom R."/>
            <person name="Stieglmeier M."/>
            <person name="Klingl A."/>
            <person name="Woyke T."/>
            <person name="Ryan C.M."/>
            <person name="Banfield J.F."/>
        </authorList>
    </citation>
    <scope>NUCLEOTIDE SEQUENCE [LARGE SCALE GENOMIC DNA]</scope>
</reference>
<evidence type="ECO:0000313" key="3">
    <source>
        <dbReference type="EMBL" id="PIV43366.1"/>
    </source>
</evidence>
<name>A0A2M7D8I5_9BACT</name>
<dbReference type="Pfam" id="PF02021">
    <property type="entry name" value="UPF0102"/>
    <property type="match status" value="1"/>
</dbReference>
<dbReference type="NCBIfam" id="NF009150">
    <property type="entry name" value="PRK12497.1-3"/>
    <property type="match status" value="1"/>
</dbReference>
<protein>
    <recommendedName>
        <fullName evidence="2">UPF0102 protein COS26_00660</fullName>
    </recommendedName>
</protein>
<proteinExistence type="inferred from homology"/>
<dbReference type="InterPro" id="IPR003509">
    <property type="entry name" value="UPF0102_YraN-like"/>
</dbReference>
<sequence>MNQSNLETGKVGEEIAKDYLKRKGYKIIEQNYKTKYAEIDLIVRKGNELVFVEVRTKKGEDFGTPEETIDKRKLRKLWGNARAYTAWKKWQRPYRVDAVCVVLRYDNTIERLNHYENIDLA</sequence>
<dbReference type="InterPro" id="IPR011856">
    <property type="entry name" value="tRNA_endonuc-like_dom_sf"/>
</dbReference>
<evidence type="ECO:0000256" key="1">
    <source>
        <dbReference type="ARBA" id="ARBA00006738"/>
    </source>
</evidence>
<dbReference type="NCBIfam" id="TIGR00252">
    <property type="entry name" value="YraN family protein"/>
    <property type="match status" value="1"/>
</dbReference>
<organism evidence="3 4">
    <name type="scientific">Candidatus Nealsonbacteria bacterium CG02_land_8_20_14_3_00_40_11</name>
    <dbReference type="NCBI Taxonomy" id="1974700"/>
    <lineage>
        <taxon>Bacteria</taxon>
        <taxon>Candidatus Nealsoniibacteriota</taxon>
    </lineage>
</organism>
<evidence type="ECO:0000313" key="4">
    <source>
        <dbReference type="Proteomes" id="UP000230304"/>
    </source>
</evidence>